<dbReference type="GO" id="GO:0003700">
    <property type="term" value="F:DNA-binding transcription factor activity"/>
    <property type="evidence" value="ECO:0007669"/>
    <property type="project" value="InterPro"/>
</dbReference>
<dbReference type="OrthoDB" id="9815174at2"/>
<comment type="caution">
    <text evidence="6">The sequence shown here is derived from an EMBL/GenBank/DDBJ whole genome shotgun (WGS) entry which is preliminary data.</text>
</comment>
<accession>A0A4R6RMD7</accession>
<dbReference type="Pfam" id="PF00126">
    <property type="entry name" value="HTH_1"/>
    <property type="match status" value="1"/>
</dbReference>
<protein>
    <submittedName>
        <fullName evidence="6">DNA-binding transcriptional LysR family regulator</fullName>
    </submittedName>
</protein>
<keyword evidence="2" id="KW-0805">Transcription regulation</keyword>
<dbReference type="CDD" id="cd08412">
    <property type="entry name" value="PBP2_PAO1_like"/>
    <property type="match status" value="1"/>
</dbReference>
<organism evidence="6 7">
    <name type="scientific">Oharaeibacter diazotrophicus</name>
    <dbReference type="NCBI Taxonomy" id="1920512"/>
    <lineage>
        <taxon>Bacteria</taxon>
        <taxon>Pseudomonadati</taxon>
        <taxon>Pseudomonadota</taxon>
        <taxon>Alphaproteobacteria</taxon>
        <taxon>Hyphomicrobiales</taxon>
        <taxon>Pleomorphomonadaceae</taxon>
        <taxon>Oharaeibacter</taxon>
    </lineage>
</organism>
<keyword evidence="3 6" id="KW-0238">DNA-binding</keyword>
<gene>
    <name evidence="6" type="ORF">EDD54_0820</name>
</gene>
<dbReference type="Pfam" id="PF03466">
    <property type="entry name" value="LysR_substrate"/>
    <property type="match status" value="1"/>
</dbReference>
<dbReference type="InterPro" id="IPR005119">
    <property type="entry name" value="LysR_subst-bd"/>
</dbReference>
<evidence type="ECO:0000256" key="2">
    <source>
        <dbReference type="ARBA" id="ARBA00023015"/>
    </source>
</evidence>
<dbReference type="InterPro" id="IPR036390">
    <property type="entry name" value="WH_DNA-bd_sf"/>
</dbReference>
<evidence type="ECO:0000256" key="3">
    <source>
        <dbReference type="ARBA" id="ARBA00023125"/>
    </source>
</evidence>
<dbReference type="PRINTS" id="PR00039">
    <property type="entry name" value="HTHLYSR"/>
</dbReference>
<dbReference type="PROSITE" id="PS50931">
    <property type="entry name" value="HTH_LYSR"/>
    <property type="match status" value="1"/>
</dbReference>
<dbReference type="AlphaFoldDB" id="A0A4R6RMD7"/>
<dbReference type="FunFam" id="1.10.10.10:FF:000001">
    <property type="entry name" value="LysR family transcriptional regulator"/>
    <property type="match status" value="1"/>
</dbReference>
<dbReference type="PANTHER" id="PTHR30346">
    <property type="entry name" value="TRANSCRIPTIONAL DUAL REGULATOR HCAR-RELATED"/>
    <property type="match status" value="1"/>
</dbReference>
<evidence type="ECO:0000259" key="5">
    <source>
        <dbReference type="PROSITE" id="PS50931"/>
    </source>
</evidence>
<dbReference type="SUPFAM" id="SSF53850">
    <property type="entry name" value="Periplasmic binding protein-like II"/>
    <property type="match status" value="1"/>
</dbReference>
<dbReference type="GO" id="GO:0032993">
    <property type="term" value="C:protein-DNA complex"/>
    <property type="evidence" value="ECO:0007669"/>
    <property type="project" value="TreeGrafter"/>
</dbReference>
<proteinExistence type="inferred from homology"/>
<dbReference type="EMBL" id="SNXY01000006">
    <property type="protein sequence ID" value="TDP86936.1"/>
    <property type="molecule type" value="Genomic_DNA"/>
</dbReference>
<evidence type="ECO:0000313" key="7">
    <source>
        <dbReference type="Proteomes" id="UP000294547"/>
    </source>
</evidence>
<feature type="domain" description="HTH lysR-type" evidence="5">
    <location>
        <begin position="3"/>
        <end position="60"/>
    </location>
</feature>
<name>A0A4R6RMD7_9HYPH</name>
<dbReference type="PANTHER" id="PTHR30346:SF0">
    <property type="entry name" value="HCA OPERON TRANSCRIPTIONAL ACTIVATOR HCAR"/>
    <property type="match status" value="1"/>
</dbReference>
<keyword evidence="4" id="KW-0804">Transcription</keyword>
<reference evidence="6 7" key="1">
    <citation type="submission" date="2019-03" db="EMBL/GenBank/DDBJ databases">
        <title>Genomic Encyclopedia of Type Strains, Phase IV (KMG-IV): sequencing the most valuable type-strain genomes for metagenomic binning, comparative biology and taxonomic classification.</title>
        <authorList>
            <person name="Goeker M."/>
        </authorList>
    </citation>
    <scope>NUCLEOTIDE SEQUENCE [LARGE SCALE GENOMIC DNA]</scope>
    <source>
        <strain evidence="6 7">DSM 102969</strain>
    </source>
</reference>
<sequence>MSVSLKQIRYFIAAAESGQISHAAVELNVSQSAVTGAIQQLEGILGVRLFDRHPSGVSPTPEGHRFLLHGRNVLAALEEAMRVSRSSASTASGTVRVGVTYTVAGYFLPRHQARFARTFPAVTLDLYEASRSVIEQALIDGALDVAVMLVSNLEAADKLESEVLIRSRRRLWTPADHPLLKKDTLGLADVAEHPYVMLTVDEASHTAGRYWSRSGHKPDVIFRTSSVEAVRSMVAAGMGITVLSDMVFRPWSLEGQRIETRVLADEIPSMDVGLAWRRDATMSPATRCFRDFLSLAFHGGGGNHPST</sequence>
<dbReference type="GO" id="GO:0003677">
    <property type="term" value="F:DNA binding"/>
    <property type="evidence" value="ECO:0007669"/>
    <property type="project" value="UniProtKB-KW"/>
</dbReference>
<keyword evidence="7" id="KW-1185">Reference proteome</keyword>
<evidence type="ECO:0000313" key="6">
    <source>
        <dbReference type="EMBL" id="TDP86936.1"/>
    </source>
</evidence>
<evidence type="ECO:0000256" key="4">
    <source>
        <dbReference type="ARBA" id="ARBA00023163"/>
    </source>
</evidence>
<comment type="similarity">
    <text evidence="1">Belongs to the LysR transcriptional regulatory family.</text>
</comment>
<dbReference type="Gene3D" id="3.40.190.10">
    <property type="entry name" value="Periplasmic binding protein-like II"/>
    <property type="match status" value="2"/>
</dbReference>
<dbReference type="InterPro" id="IPR000847">
    <property type="entry name" value="LysR_HTH_N"/>
</dbReference>
<dbReference type="SUPFAM" id="SSF46785">
    <property type="entry name" value="Winged helix' DNA-binding domain"/>
    <property type="match status" value="1"/>
</dbReference>
<evidence type="ECO:0000256" key="1">
    <source>
        <dbReference type="ARBA" id="ARBA00009437"/>
    </source>
</evidence>
<dbReference type="Gene3D" id="1.10.10.10">
    <property type="entry name" value="Winged helix-like DNA-binding domain superfamily/Winged helix DNA-binding domain"/>
    <property type="match status" value="1"/>
</dbReference>
<dbReference type="Proteomes" id="UP000294547">
    <property type="component" value="Unassembled WGS sequence"/>
</dbReference>
<dbReference type="InterPro" id="IPR036388">
    <property type="entry name" value="WH-like_DNA-bd_sf"/>
</dbReference>